<keyword evidence="3" id="KW-0378">Hydrolase</keyword>
<dbReference type="PANTHER" id="PTHR45821">
    <property type="entry name" value="SNF2 DOMAIN-CONTAINING PROTEIN CLASSY 2-RELATED"/>
    <property type="match status" value="1"/>
</dbReference>
<sequence>MYWTFKEKKLIIFLGAKHFSNIVSDNNGIEAAYLCRDLLINISSLVIFDRGTDPMNEMMSFLKFVALIKTPSKILLTGTLYQNSMKEVFNILDVAFPECLKHNKAGEKIRRILNVDSNTDGLPIDLKMPLFDKLEDALLRQDWDHGDKIGYLTELKMLTNKVIYNHQGQFLLEVPRFMNFTVVLKPTSSQKSAWDIEKNSKGKGCKTYSTLSGITLHPVLCTFSDRVKGLPAPNEDEIDEIVKSIDVADGVKTKFFTGLVKLCDYTNYEKILVVSQYVIPLIFLQRLVAQINGWKDSKETFMIKGDTSLSARQVSVHQFNNSHDAKIFFASIKACNEHINLTGATRV</sequence>
<dbReference type="Proteomes" id="UP000694864">
    <property type="component" value="Chromosome 2"/>
</dbReference>
<dbReference type="RefSeq" id="XP_010467321.1">
    <property type="nucleotide sequence ID" value="XM_010469019.1"/>
</dbReference>
<evidence type="ECO:0000256" key="1">
    <source>
        <dbReference type="ARBA" id="ARBA00004123"/>
    </source>
</evidence>
<evidence type="ECO:0000256" key="6">
    <source>
        <dbReference type="ARBA" id="ARBA00023242"/>
    </source>
</evidence>
<dbReference type="SUPFAM" id="SSF52540">
    <property type="entry name" value="P-loop containing nucleoside triphosphate hydrolases"/>
    <property type="match status" value="1"/>
</dbReference>
<reference evidence="7" key="1">
    <citation type="journal article" date="2014" name="Nat. Commun.">
        <title>The emerging biofuel crop Camelina sativa retains a highly undifferentiated hexaploid genome structure.</title>
        <authorList>
            <person name="Kagale S."/>
            <person name="Koh C."/>
            <person name="Nixon J."/>
            <person name="Bollina V."/>
            <person name="Clarke W.E."/>
            <person name="Tuteja R."/>
            <person name="Spillane C."/>
            <person name="Robinson S.J."/>
            <person name="Links M.G."/>
            <person name="Clarke C."/>
            <person name="Higgins E.E."/>
            <person name="Huebert T."/>
            <person name="Sharpe A.G."/>
            <person name="Parkin I.A."/>
        </authorList>
    </citation>
    <scope>NUCLEOTIDE SEQUENCE [LARGE SCALE GENOMIC DNA]</scope>
    <source>
        <strain evidence="7">cv. DH55</strain>
    </source>
</reference>
<evidence type="ECO:0000256" key="4">
    <source>
        <dbReference type="ARBA" id="ARBA00022806"/>
    </source>
</evidence>
<comment type="subcellular location">
    <subcellularLocation>
        <location evidence="1">Nucleus</location>
    </subcellularLocation>
</comment>
<dbReference type="CDD" id="cd18793">
    <property type="entry name" value="SF2_C_SNF"/>
    <property type="match status" value="1"/>
</dbReference>
<reference evidence="8" key="2">
    <citation type="submission" date="2025-08" db="UniProtKB">
        <authorList>
            <consortium name="RefSeq"/>
        </authorList>
    </citation>
    <scope>IDENTIFICATION</scope>
    <source>
        <tissue evidence="8">Leaf</tissue>
    </source>
</reference>
<keyword evidence="6" id="KW-0539">Nucleus</keyword>
<dbReference type="InterPro" id="IPR027417">
    <property type="entry name" value="P-loop_NTPase"/>
</dbReference>
<evidence type="ECO:0000256" key="5">
    <source>
        <dbReference type="ARBA" id="ARBA00022840"/>
    </source>
</evidence>
<dbReference type="PANTHER" id="PTHR45821:SF1">
    <property type="entry name" value="ATP-DEPENDENT HELICASE FAMILY PROTEIN-RELATED"/>
    <property type="match status" value="1"/>
</dbReference>
<gene>
    <name evidence="8" type="primary">LOC104747388</name>
</gene>
<keyword evidence="2" id="KW-0547">Nucleotide-binding</keyword>
<dbReference type="InterPro" id="IPR044567">
    <property type="entry name" value="CLSY/DRD1"/>
</dbReference>
<dbReference type="Gene3D" id="3.40.50.300">
    <property type="entry name" value="P-loop containing nucleotide triphosphate hydrolases"/>
    <property type="match status" value="1"/>
</dbReference>
<dbReference type="GeneID" id="104747388"/>
<name>A0ABM0W8Q6_CAMSA</name>
<evidence type="ECO:0000256" key="2">
    <source>
        <dbReference type="ARBA" id="ARBA00022741"/>
    </source>
</evidence>
<keyword evidence="5" id="KW-0067">ATP-binding</keyword>
<dbReference type="InterPro" id="IPR049730">
    <property type="entry name" value="SNF2/RAD54-like_C"/>
</dbReference>
<protein>
    <submittedName>
        <fullName evidence="8">Protein CHROMATIN REMODELING 35-like</fullName>
    </submittedName>
</protein>
<evidence type="ECO:0000313" key="7">
    <source>
        <dbReference type="Proteomes" id="UP000694864"/>
    </source>
</evidence>
<keyword evidence="4" id="KW-0347">Helicase</keyword>
<organism evidence="7 8">
    <name type="scientific">Camelina sativa</name>
    <name type="common">False flax</name>
    <name type="synonym">Myagrum sativum</name>
    <dbReference type="NCBI Taxonomy" id="90675"/>
    <lineage>
        <taxon>Eukaryota</taxon>
        <taxon>Viridiplantae</taxon>
        <taxon>Streptophyta</taxon>
        <taxon>Embryophyta</taxon>
        <taxon>Tracheophyta</taxon>
        <taxon>Spermatophyta</taxon>
        <taxon>Magnoliopsida</taxon>
        <taxon>eudicotyledons</taxon>
        <taxon>Gunneridae</taxon>
        <taxon>Pentapetalae</taxon>
        <taxon>rosids</taxon>
        <taxon>malvids</taxon>
        <taxon>Brassicales</taxon>
        <taxon>Brassicaceae</taxon>
        <taxon>Camelineae</taxon>
        <taxon>Camelina</taxon>
    </lineage>
</organism>
<accession>A0ABM0W8Q6</accession>
<dbReference type="Gene3D" id="3.40.50.10810">
    <property type="entry name" value="Tandem AAA-ATPase domain"/>
    <property type="match status" value="1"/>
</dbReference>
<keyword evidence="7" id="KW-1185">Reference proteome</keyword>
<evidence type="ECO:0000256" key="3">
    <source>
        <dbReference type="ARBA" id="ARBA00022801"/>
    </source>
</evidence>
<proteinExistence type="predicted"/>
<evidence type="ECO:0000313" key="8">
    <source>
        <dbReference type="RefSeq" id="XP_010467321.1"/>
    </source>
</evidence>
<dbReference type="InterPro" id="IPR038718">
    <property type="entry name" value="SNF2-like_sf"/>
</dbReference>